<evidence type="ECO:0000313" key="1">
    <source>
        <dbReference type="EMBL" id="MCA6078736.1"/>
    </source>
</evidence>
<gene>
    <name evidence="1" type="ORF">LDX50_27930</name>
</gene>
<keyword evidence="2" id="KW-1185">Reference proteome</keyword>
<proteinExistence type="predicted"/>
<organism evidence="1 2">
    <name type="scientific">Fulvivirga sedimenti</name>
    <dbReference type="NCBI Taxonomy" id="2879465"/>
    <lineage>
        <taxon>Bacteria</taxon>
        <taxon>Pseudomonadati</taxon>
        <taxon>Bacteroidota</taxon>
        <taxon>Cytophagia</taxon>
        <taxon>Cytophagales</taxon>
        <taxon>Fulvivirgaceae</taxon>
        <taxon>Fulvivirga</taxon>
    </lineage>
</organism>
<dbReference type="RefSeq" id="WP_225699597.1">
    <property type="nucleotide sequence ID" value="NZ_JAIXNE010000007.1"/>
</dbReference>
<dbReference type="EMBL" id="JAIXNE010000007">
    <property type="protein sequence ID" value="MCA6078736.1"/>
    <property type="molecule type" value="Genomic_DNA"/>
</dbReference>
<sequence>MTTNQLNKVVAFAGPHPESDVVVSKAIQLSALLKLPIELRAFLSMRSSNGHSTVNELNQWLEEFKTEEALLKSHLKQAQKKNIEGTASVVPVYEPSAELGREESVLVMDFNDRWKWMENQPRSLSYLHFKDSRKTVKLDQAVIFAETDLSPTQEEQFIRLTSLLSEAGATIRVVLIEGQSNLLAWQKFIGSSQLRNGTVDILGNSSDLPRYLRKQKTYLLCIPNFEGNSAERIMALHQINKSDIILF</sequence>
<evidence type="ECO:0008006" key="3">
    <source>
        <dbReference type="Google" id="ProtNLM"/>
    </source>
</evidence>
<dbReference type="AlphaFoldDB" id="A0A9X1L307"/>
<protein>
    <recommendedName>
        <fullName evidence="3">Universal stress protein</fullName>
    </recommendedName>
</protein>
<comment type="caution">
    <text evidence="1">The sequence shown here is derived from an EMBL/GenBank/DDBJ whole genome shotgun (WGS) entry which is preliminary data.</text>
</comment>
<dbReference type="Proteomes" id="UP001139409">
    <property type="component" value="Unassembled WGS sequence"/>
</dbReference>
<evidence type="ECO:0000313" key="2">
    <source>
        <dbReference type="Proteomes" id="UP001139409"/>
    </source>
</evidence>
<name>A0A9X1L307_9BACT</name>
<reference evidence="1" key="1">
    <citation type="submission" date="2021-09" db="EMBL/GenBank/DDBJ databases">
        <title>Fulvivirga sp. isolated from coastal sediment.</title>
        <authorList>
            <person name="Yu H."/>
        </authorList>
    </citation>
    <scope>NUCLEOTIDE SEQUENCE</scope>
    <source>
        <strain evidence="1">1062</strain>
    </source>
</reference>
<accession>A0A9X1L307</accession>